<protein>
    <submittedName>
        <fullName evidence="1">Uncharacterized protein</fullName>
    </submittedName>
</protein>
<organism evidence="1">
    <name type="scientific">viral metagenome</name>
    <dbReference type="NCBI Taxonomy" id="1070528"/>
    <lineage>
        <taxon>unclassified sequences</taxon>
        <taxon>metagenomes</taxon>
        <taxon>organismal metagenomes</taxon>
    </lineage>
</organism>
<sequence length="123" mass="14475">MEHYYYLHTNGELISKRLSPDPSDFTKKIWRIDTENRSDAWTVILESLALGAHIERIKDLASKWDCTAKDLVEFLVRTPEPTPLLQIGFRMFIEKILEKDFNEWCNWLEATPKGKEPNYSTMP</sequence>
<dbReference type="EMBL" id="MT142824">
    <property type="protein sequence ID" value="QJA89128.1"/>
    <property type="molecule type" value="Genomic_DNA"/>
</dbReference>
<evidence type="ECO:0000313" key="1">
    <source>
        <dbReference type="EMBL" id="QJA89128.1"/>
    </source>
</evidence>
<proteinExistence type="predicted"/>
<gene>
    <name evidence="1" type="ORF">MM415B02607_0022</name>
</gene>
<name>A0A6M3L7H5_9ZZZZ</name>
<dbReference type="AlphaFoldDB" id="A0A6M3L7H5"/>
<accession>A0A6M3L7H5</accession>
<reference evidence="1" key="1">
    <citation type="submission" date="2020-03" db="EMBL/GenBank/DDBJ databases">
        <title>The deep terrestrial virosphere.</title>
        <authorList>
            <person name="Holmfeldt K."/>
            <person name="Nilsson E."/>
            <person name="Simone D."/>
            <person name="Lopez-Fernandez M."/>
            <person name="Wu X."/>
            <person name="de Brujin I."/>
            <person name="Lundin D."/>
            <person name="Andersson A."/>
            <person name="Bertilsson S."/>
            <person name="Dopson M."/>
        </authorList>
    </citation>
    <scope>NUCLEOTIDE SEQUENCE</scope>
    <source>
        <strain evidence="1">MM415B02607</strain>
    </source>
</reference>